<evidence type="ECO:0000256" key="1">
    <source>
        <dbReference type="SAM" id="MobiDB-lite"/>
    </source>
</evidence>
<reference evidence="2 3" key="1">
    <citation type="submission" date="2020-08" db="EMBL/GenBank/DDBJ databases">
        <authorList>
            <person name="Mo P."/>
        </authorList>
    </citation>
    <scope>NUCLEOTIDE SEQUENCE [LARGE SCALE GENOMIC DNA]</scope>
    <source>
        <strain evidence="2 3">CGMCC 4.1532</strain>
    </source>
</reference>
<dbReference type="KEGG" id="ppel:H6H00_17195"/>
<name>A0A7G7MT86_9PSEU</name>
<feature type="compositionally biased region" description="Low complexity" evidence="1">
    <location>
        <begin position="96"/>
        <end position="119"/>
    </location>
</feature>
<gene>
    <name evidence="2" type="ORF">H6H00_17195</name>
</gene>
<dbReference type="AlphaFoldDB" id="A0A7G7MT86"/>
<keyword evidence="3" id="KW-1185">Reference proteome</keyword>
<accession>A0A7G7MT86</accession>
<feature type="region of interest" description="Disordered" evidence="1">
    <location>
        <begin position="67"/>
        <end position="178"/>
    </location>
</feature>
<protein>
    <submittedName>
        <fullName evidence="2">Uncharacterized protein</fullName>
    </submittedName>
</protein>
<organism evidence="2 3">
    <name type="scientific">Pseudonocardia petroleophila</name>
    <dbReference type="NCBI Taxonomy" id="37331"/>
    <lineage>
        <taxon>Bacteria</taxon>
        <taxon>Bacillati</taxon>
        <taxon>Actinomycetota</taxon>
        <taxon>Actinomycetes</taxon>
        <taxon>Pseudonocardiales</taxon>
        <taxon>Pseudonocardiaceae</taxon>
        <taxon>Pseudonocardia</taxon>
    </lineage>
</organism>
<proteinExistence type="predicted"/>
<evidence type="ECO:0000313" key="2">
    <source>
        <dbReference type="EMBL" id="QNG55997.1"/>
    </source>
</evidence>
<evidence type="ECO:0000313" key="3">
    <source>
        <dbReference type="Proteomes" id="UP000515728"/>
    </source>
</evidence>
<dbReference type="Proteomes" id="UP000515728">
    <property type="component" value="Chromosome"/>
</dbReference>
<dbReference type="EMBL" id="CP060131">
    <property type="protein sequence ID" value="QNG55997.1"/>
    <property type="molecule type" value="Genomic_DNA"/>
</dbReference>
<sequence length="178" mass="17087">MPGAAGATAIPLGPAPEADGAVIGAAASCRPTPVPLGAAGPVGGTAASAGAADPAAGGVGTVVTPFDPAAPRISSGPSTQVAAASRPRREREFPARRAGARSPTVETAVSDSSVATSAAPGRCAGSVRVIAPMADASTTGNPPGTRGDRLRRATADSTADPGYSRRPVNASINTSPNA</sequence>